<protein>
    <submittedName>
        <fullName evidence="3">Aldo/keto reductase</fullName>
    </submittedName>
</protein>
<evidence type="ECO:0000259" key="2">
    <source>
        <dbReference type="Pfam" id="PF00248"/>
    </source>
</evidence>
<organism evidence="3 4">
    <name type="scientific">Paenibacillus mendelii</name>
    <dbReference type="NCBI Taxonomy" id="206163"/>
    <lineage>
        <taxon>Bacteria</taxon>
        <taxon>Bacillati</taxon>
        <taxon>Bacillota</taxon>
        <taxon>Bacilli</taxon>
        <taxon>Bacillales</taxon>
        <taxon>Paenibacillaceae</taxon>
        <taxon>Paenibacillus</taxon>
    </lineage>
</organism>
<dbReference type="Gene3D" id="3.20.20.100">
    <property type="entry name" value="NADP-dependent oxidoreductase domain"/>
    <property type="match status" value="1"/>
</dbReference>
<dbReference type="InterPro" id="IPR023210">
    <property type="entry name" value="NADP_OxRdtase_dom"/>
</dbReference>
<reference evidence="3 4" key="1">
    <citation type="submission" date="2024-09" db="EMBL/GenBank/DDBJ databases">
        <authorList>
            <person name="Sun Q."/>
            <person name="Mori K."/>
        </authorList>
    </citation>
    <scope>NUCLEOTIDE SEQUENCE [LARGE SCALE GENOMIC DNA]</scope>
    <source>
        <strain evidence="3 4">CCM 4839</strain>
    </source>
</reference>
<evidence type="ECO:0000313" key="3">
    <source>
        <dbReference type="EMBL" id="MFC0396525.1"/>
    </source>
</evidence>
<keyword evidence="4" id="KW-1185">Reference proteome</keyword>
<evidence type="ECO:0000313" key="4">
    <source>
        <dbReference type="Proteomes" id="UP001589818"/>
    </source>
</evidence>
<name>A0ABV6JKS6_9BACL</name>
<dbReference type="RefSeq" id="WP_204818623.1">
    <property type="nucleotide sequence ID" value="NZ_JANHOF010000005.1"/>
</dbReference>
<dbReference type="InterPro" id="IPR036812">
    <property type="entry name" value="NAD(P)_OxRdtase_dom_sf"/>
</dbReference>
<dbReference type="Proteomes" id="UP001589818">
    <property type="component" value="Unassembled WGS sequence"/>
</dbReference>
<proteinExistence type="predicted"/>
<evidence type="ECO:0000256" key="1">
    <source>
        <dbReference type="ARBA" id="ARBA00023002"/>
    </source>
</evidence>
<dbReference type="PANTHER" id="PTHR43364:SF4">
    <property type="entry name" value="NAD(P)-LINKED OXIDOREDUCTASE SUPERFAMILY PROTEIN"/>
    <property type="match status" value="1"/>
</dbReference>
<dbReference type="InterPro" id="IPR050523">
    <property type="entry name" value="AKR_Detox_Biosynth"/>
</dbReference>
<dbReference type="EMBL" id="JBHLVF010000061">
    <property type="protein sequence ID" value="MFC0396525.1"/>
    <property type="molecule type" value="Genomic_DNA"/>
</dbReference>
<dbReference type="CDD" id="cd19082">
    <property type="entry name" value="AKR_AKR10A1_2"/>
    <property type="match status" value="1"/>
</dbReference>
<accession>A0ABV6JKS6</accession>
<gene>
    <name evidence="3" type="ORF">ACFFJ8_34900</name>
</gene>
<keyword evidence="1" id="KW-0560">Oxidoreductase</keyword>
<comment type="caution">
    <text evidence="3">The sequence shown here is derived from an EMBL/GenBank/DDBJ whole genome shotgun (WGS) entry which is preliminary data.</text>
</comment>
<dbReference type="PANTHER" id="PTHR43364">
    <property type="entry name" value="NADH-SPECIFIC METHYLGLYOXAL REDUCTASE-RELATED"/>
    <property type="match status" value="1"/>
</dbReference>
<sequence>MNKKPIKGTNLQGSTLCLGGSGLGSTLTMEQSFYLMDAYVDRGGNLIDTAQVYANWLPIEASISEKTIGLWMKARKNRHAMIVTTKGGHPLLESMDKPRLSPEDIATDIEGSLRQLQVDTIDMYILHRDDASQPVGAILEPLHEHRQAGKIRYFGCSNWTTRRIEEAQRYAEERGIQGFTSNQVMWSLAEADPANFADPTLVAMDDEMNRHHVQTGLCAMPYSAQAQGLFSKWDSGAYSRDDEAISPTYRSAANWERFERARQLASELSCSVTQIALRYLIDQPFTTLPIIGCRTPEQLQDSLSAEDIRLTQEQLAYLDGKALVQP</sequence>
<dbReference type="Pfam" id="PF00248">
    <property type="entry name" value="Aldo_ket_red"/>
    <property type="match status" value="1"/>
</dbReference>
<dbReference type="SUPFAM" id="SSF51430">
    <property type="entry name" value="NAD(P)-linked oxidoreductase"/>
    <property type="match status" value="1"/>
</dbReference>
<feature type="domain" description="NADP-dependent oxidoreductase" evidence="2">
    <location>
        <begin position="16"/>
        <end position="320"/>
    </location>
</feature>